<organism evidence="1 2">
    <name type="scientific">Polystyrenella longa</name>
    <dbReference type="NCBI Taxonomy" id="2528007"/>
    <lineage>
        <taxon>Bacteria</taxon>
        <taxon>Pseudomonadati</taxon>
        <taxon>Planctomycetota</taxon>
        <taxon>Planctomycetia</taxon>
        <taxon>Planctomycetales</taxon>
        <taxon>Planctomycetaceae</taxon>
        <taxon>Polystyrenella</taxon>
    </lineage>
</organism>
<accession>A0A518CIB3</accession>
<reference evidence="1 2" key="1">
    <citation type="submission" date="2019-02" db="EMBL/GenBank/DDBJ databases">
        <title>Deep-cultivation of Planctomycetes and their phenomic and genomic characterization uncovers novel biology.</title>
        <authorList>
            <person name="Wiegand S."/>
            <person name="Jogler M."/>
            <person name="Boedeker C."/>
            <person name="Pinto D."/>
            <person name="Vollmers J."/>
            <person name="Rivas-Marin E."/>
            <person name="Kohn T."/>
            <person name="Peeters S.H."/>
            <person name="Heuer A."/>
            <person name="Rast P."/>
            <person name="Oberbeckmann S."/>
            <person name="Bunk B."/>
            <person name="Jeske O."/>
            <person name="Meyerdierks A."/>
            <person name="Storesund J.E."/>
            <person name="Kallscheuer N."/>
            <person name="Luecker S."/>
            <person name="Lage O.M."/>
            <person name="Pohl T."/>
            <person name="Merkel B.J."/>
            <person name="Hornburger P."/>
            <person name="Mueller R.-W."/>
            <person name="Bruemmer F."/>
            <person name="Labrenz M."/>
            <person name="Spormann A.M."/>
            <person name="Op den Camp H."/>
            <person name="Overmann J."/>
            <person name="Amann R."/>
            <person name="Jetten M.S.M."/>
            <person name="Mascher T."/>
            <person name="Medema M.H."/>
            <person name="Devos D.P."/>
            <person name="Kaster A.-K."/>
            <person name="Ovreas L."/>
            <person name="Rohde M."/>
            <person name="Galperin M.Y."/>
            <person name="Jogler C."/>
        </authorList>
    </citation>
    <scope>NUCLEOTIDE SEQUENCE [LARGE SCALE GENOMIC DNA]</scope>
    <source>
        <strain evidence="1 2">Pla110</strain>
    </source>
</reference>
<sequence>MADFSESLTVRIVGDSRGLDRELGKVVRSLTDFENRLKRVGQFDDLFSRLARQVGSLSRPLRGVNQLLTQIGQQLVWLSQYPVTLDVSPALAGLQRVSQVIDLLMLKLQQLAAMASAGATGGLAGGVTGNTGASPGPIRQFASGGMVSGPGGIDRVPAMLTAGEYVLQRPVVQMLGRNLLDRLNEGRGEGVRQLGQQTVENRNRSDVHHYGGFTFNLSQPVPMSELLQSIRQDRLKLRTRRG</sequence>
<evidence type="ECO:0000313" key="1">
    <source>
        <dbReference type="EMBL" id="QDU78983.1"/>
    </source>
</evidence>
<keyword evidence="2" id="KW-1185">Reference proteome</keyword>
<evidence type="ECO:0000313" key="2">
    <source>
        <dbReference type="Proteomes" id="UP000317178"/>
    </source>
</evidence>
<protein>
    <submittedName>
        <fullName evidence="1">Uncharacterized protein</fullName>
    </submittedName>
</protein>
<proteinExistence type="predicted"/>
<dbReference type="AlphaFoldDB" id="A0A518CIB3"/>
<name>A0A518CIB3_9PLAN</name>
<dbReference type="KEGG" id="plon:Pla110_06870"/>
<dbReference type="EMBL" id="CP036281">
    <property type="protein sequence ID" value="QDU78983.1"/>
    <property type="molecule type" value="Genomic_DNA"/>
</dbReference>
<gene>
    <name evidence="1" type="ORF">Pla110_06870</name>
</gene>
<dbReference type="Proteomes" id="UP000317178">
    <property type="component" value="Chromosome"/>
</dbReference>